<protein>
    <submittedName>
        <fullName evidence="2">Uncharacterized protein</fullName>
    </submittedName>
</protein>
<keyword evidence="1" id="KW-0732">Signal</keyword>
<keyword evidence="3" id="KW-1185">Reference proteome</keyword>
<name>A0ABW7EIW7_9BURK</name>
<accession>A0ABW7EIW7</accession>
<evidence type="ECO:0000313" key="2">
    <source>
        <dbReference type="EMBL" id="MFG6413392.1"/>
    </source>
</evidence>
<dbReference type="EMBL" id="JBIGHY010000002">
    <property type="protein sequence ID" value="MFG6413392.1"/>
    <property type="molecule type" value="Genomic_DNA"/>
</dbReference>
<comment type="caution">
    <text evidence="2">The sequence shown here is derived from an EMBL/GenBank/DDBJ whole genome shotgun (WGS) entry which is preliminary data.</text>
</comment>
<proteinExistence type="predicted"/>
<dbReference type="RefSeq" id="WP_394469480.1">
    <property type="nucleotide sequence ID" value="NZ_JBIGHY010000002.1"/>
</dbReference>
<evidence type="ECO:0000313" key="3">
    <source>
        <dbReference type="Proteomes" id="UP001606300"/>
    </source>
</evidence>
<reference evidence="2 3" key="1">
    <citation type="submission" date="2024-09" db="EMBL/GenBank/DDBJ databases">
        <title>Novel species of the genus Pelomonas and Roseateles isolated from streams.</title>
        <authorList>
            <person name="Lu H."/>
        </authorList>
    </citation>
    <scope>NUCLEOTIDE SEQUENCE [LARGE SCALE GENOMIC DNA]</scope>
    <source>
        <strain evidence="2 3">DC23W</strain>
    </source>
</reference>
<feature type="chain" id="PRO_5046480923" evidence="1">
    <location>
        <begin position="23"/>
        <end position="230"/>
    </location>
</feature>
<dbReference type="Proteomes" id="UP001606300">
    <property type="component" value="Unassembled WGS sequence"/>
</dbReference>
<sequence length="230" mass="25249">MSRRLFFAFALVAAALSPAARSADLTPLETRWLQGVAPVVMHARQVLALPLDVVVQPQDTPGAAPLALGFVDGRCKLVLSLRGNPEGQRQLDAVEPALLVASLELMAAHELGHCRRYLDGAWFRMPAGFKAGTAPAGLAPDLRQAWLDMRSTRREEGYGDLVGLAWTREHHPALYTRVHAWLAKERAAELIPGSHHDTLDWLVLASAPESLHGRTIFEAADRLWQHGLKD</sequence>
<feature type="signal peptide" evidence="1">
    <location>
        <begin position="1"/>
        <end position="22"/>
    </location>
</feature>
<organism evidence="2 3">
    <name type="scientific">Pelomonas dachongensis</name>
    <dbReference type="NCBI Taxonomy" id="3299029"/>
    <lineage>
        <taxon>Bacteria</taxon>
        <taxon>Pseudomonadati</taxon>
        <taxon>Pseudomonadota</taxon>
        <taxon>Betaproteobacteria</taxon>
        <taxon>Burkholderiales</taxon>
        <taxon>Sphaerotilaceae</taxon>
        <taxon>Roseateles</taxon>
    </lineage>
</organism>
<evidence type="ECO:0000256" key="1">
    <source>
        <dbReference type="SAM" id="SignalP"/>
    </source>
</evidence>
<gene>
    <name evidence="2" type="ORF">ACG02S_05710</name>
</gene>